<sequence length="414" mass="44865">MTRKLLSTGEAQGLLPWDLEPELGAAGHHAIKLCPCRSSRALRFPEQRINSTGNLTDACGQKRLYHQKRSAITPPVVLSSPSTDPQIGAGCAPADIPFETIVTDVSCHPTRDAVAIGTVDGDAFVHSYSLNSPSRELLHLTHHRSSCRKVRFSTDGSMLFTGSKDQSLCMVDLNTGAVAHRLPEAHSASIYSLCVVDEHLLASGDDDGHVKVWDRRSNTAVMDCRETDEFISDMATGDNHRVLLATSGDGTLTAFNLRQRALQLQSEPLEDEFLSLAILKARAPMPSHGRKVLVGAGDGSVNLFSWGRWDNMDDRLPLGRSQAVDSLVAITEDLYCLGTADGRVRVASVLPNKCLGVLGSHGHFPVESLSVSRDGHLVASCSHDQRIKFWDVSSVENLRPPSEDFFAGLEAGPD</sequence>
<reference evidence="1" key="1">
    <citation type="submission" date="2020-05" db="EMBL/GenBank/DDBJ databases">
        <title>Large-scale comparative analyses of tick genomes elucidate their genetic diversity and vector capacities.</title>
        <authorList>
            <person name="Jia N."/>
            <person name="Wang J."/>
            <person name="Shi W."/>
            <person name="Du L."/>
            <person name="Sun Y."/>
            <person name="Zhan W."/>
            <person name="Jiang J."/>
            <person name="Wang Q."/>
            <person name="Zhang B."/>
            <person name="Ji P."/>
            <person name="Sakyi L.B."/>
            <person name="Cui X."/>
            <person name="Yuan T."/>
            <person name="Jiang B."/>
            <person name="Yang W."/>
            <person name="Lam T.T.-Y."/>
            <person name="Chang Q."/>
            <person name="Ding S."/>
            <person name="Wang X."/>
            <person name="Zhu J."/>
            <person name="Ruan X."/>
            <person name="Zhao L."/>
            <person name="Wei J."/>
            <person name="Que T."/>
            <person name="Du C."/>
            <person name="Cheng J."/>
            <person name="Dai P."/>
            <person name="Han X."/>
            <person name="Huang E."/>
            <person name="Gao Y."/>
            <person name="Liu J."/>
            <person name="Shao H."/>
            <person name="Ye R."/>
            <person name="Li L."/>
            <person name="Wei W."/>
            <person name="Wang X."/>
            <person name="Wang C."/>
            <person name="Yang T."/>
            <person name="Huo Q."/>
            <person name="Li W."/>
            <person name="Guo W."/>
            <person name="Chen H."/>
            <person name="Zhou L."/>
            <person name="Ni X."/>
            <person name="Tian J."/>
            <person name="Zhou Y."/>
            <person name="Sheng Y."/>
            <person name="Liu T."/>
            <person name="Pan Y."/>
            <person name="Xia L."/>
            <person name="Li J."/>
            <person name="Zhao F."/>
            <person name="Cao W."/>
        </authorList>
    </citation>
    <scope>NUCLEOTIDE SEQUENCE</scope>
    <source>
        <strain evidence="1">Hyas-2018</strain>
    </source>
</reference>
<name>A0ACB7SR54_HYAAI</name>
<evidence type="ECO:0000313" key="2">
    <source>
        <dbReference type="Proteomes" id="UP000821845"/>
    </source>
</evidence>
<accession>A0ACB7SR54</accession>
<organism evidence="1 2">
    <name type="scientific">Hyalomma asiaticum</name>
    <name type="common">Tick</name>
    <dbReference type="NCBI Taxonomy" id="266040"/>
    <lineage>
        <taxon>Eukaryota</taxon>
        <taxon>Metazoa</taxon>
        <taxon>Ecdysozoa</taxon>
        <taxon>Arthropoda</taxon>
        <taxon>Chelicerata</taxon>
        <taxon>Arachnida</taxon>
        <taxon>Acari</taxon>
        <taxon>Parasitiformes</taxon>
        <taxon>Ixodida</taxon>
        <taxon>Ixodoidea</taxon>
        <taxon>Ixodidae</taxon>
        <taxon>Hyalomminae</taxon>
        <taxon>Hyalomma</taxon>
    </lineage>
</organism>
<dbReference type="EMBL" id="CM023483">
    <property type="protein sequence ID" value="KAH6936521.1"/>
    <property type="molecule type" value="Genomic_DNA"/>
</dbReference>
<comment type="caution">
    <text evidence="1">The sequence shown here is derived from an EMBL/GenBank/DDBJ whole genome shotgun (WGS) entry which is preliminary data.</text>
</comment>
<protein>
    <submittedName>
        <fullName evidence="1">Uncharacterized protein</fullName>
    </submittedName>
</protein>
<proteinExistence type="predicted"/>
<evidence type="ECO:0000313" key="1">
    <source>
        <dbReference type="EMBL" id="KAH6936521.1"/>
    </source>
</evidence>
<keyword evidence="2" id="KW-1185">Reference proteome</keyword>
<gene>
    <name evidence="1" type="ORF">HPB50_018903</name>
</gene>
<dbReference type="Proteomes" id="UP000821845">
    <property type="component" value="Chromosome 3"/>
</dbReference>